<keyword evidence="3" id="KW-1185">Reference proteome</keyword>
<organism evidence="2 3">
    <name type="scientific">Kaistella flava</name>
    <name type="common">ex Peng et al. 2021</name>
    <dbReference type="NCBI Taxonomy" id="2038776"/>
    <lineage>
        <taxon>Bacteria</taxon>
        <taxon>Pseudomonadati</taxon>
        <taxon>Bacteroidota</taxon>
        <taxon>Flavobacteriia</taxon>
        <taxon>Flavobacteriales</taxon>
        <taxon>Weeksellaceae</taxon>
        <taxon>Chryseobacterium group</taxon>
        <taxon>Kaistella</taxon>
    </lineage>
</organism>
<dbReference type="EMBL" id="CP040442">
    <property type="protein sequence ID" value="QOW11552.1"/>
    <property type="molecule type" value="Genomic_DNA"/>
</dbReference>
<dbReference type="Proteomes" id="UP000594195">
    <property type="component" value="Chromosome"/>
</dbReference>
<dbReference type="AlphaFoldDB" id="A0A7M2YDL7"/>
<proteinExistence type="predicted"/>
<evidence type="ECO:0000313" key="2">
    <source>
        <dbReference type="EMBL" id="QOW11552.1"/>
    </source>
</evidence>
<dbReference type="Pfam" id="PF05016">
    <property type="entry name" value="ParE_toxin"/>
    <property type="match status" value="1"/>
</dbReference>
<keyword evidence="1" id="KW-1277">Toxin-antitoxin system</keyword>
<gene>
    <name evidence="2" type="ORF">Q73A0000_14815</name>
</gene>
<dbReference type="RefSeq" id="WP_193811724.1">
    <property type="nucleotide sequence ID" value="NZ_CP040442.1"/>
</dbReference>
<dbReference type="Gene3D" id="3.30.2310.20">
    <property type="entry name" value="RelE-like"/>
    <property type="match status" value="1"/>
</dbReference>
<sequence length="99" mass="11953">MATRKINWTKEANFERKEILVYWINRNKSKSYSIKLNKLFINTLKQISDNPKIGRKTDFGNVRVKIVRDYLLFYEFDIKQIKVLSLWDGRRDDNTIPLK</sequence>
<reference evidence="2 3" key="1">
    <citation type="submission" date="2019-05" db="EMBL/GenBank/DDBJ databases">
        <title>Chryseobacterium sp. isolated from King George Island, maritime Antarctica.</title>
        <authorList>
            <person name="Peng X."/>
        </authorList>
    </citation>
    <scope>NUCLEOTIDE SEQUENCE [LARGE SCALE GENOMIC DNA]</scope>
    <source>
        <strain evidence="2 3">7-3A</strain>
    </source>
</reference>
<name>A0A7M2YDL7_9FLAO</name>
<dbReference type="InterPro" id="IPR007712">
    <property type="entry name" value="RelE/ParE_toxin"/>
</dbReference>
<dbReference type="InterPro" id="IPR035093">
    <property type="entry name" value="RelE/ParE_toxin_dom_sf"/>
</dbReference>
<accession>A0A7M2YDL7</accession>
<evidence type="ECO:0000313" key="3">
    <source>
        <dbReference type="Proteomes" id="UP000594195"/>
    </source>
</evidence>
<protein>
    <submittedName>
        <fullName evidence="2">Type II toxin-antitoxin system RelE/ParE family toxin</fullName>
    </submittedName>
</protein>
<evidence type="ECO:0000256" key="1">
    <source>
        <dbReference type="ARBA" id="ARBA00022649"/>
    </source>
</evidence>
<dbReference type="KEGG" id="kfa:Q73A0000_14815"/>